<dbReference type="Pfam" id="PF01551">
    <property type="entry name" value="Peptidase_M23"/>
    <property type="match status" value="1"/>
</dbReference>
<dbReference type="AlphaFoldDB" id="A0A1H6BW55"/>
<evidence type="ECO:0000256" key="1">
    <source>
        <dbReference type="SAM" id="MobiDB-lite"/>
    </source>
</evidence>
<dbReference type="InterPro" id="IPR016047">
    <property type="entry name" value="M23ase_b-sheet_dom"/>
</dbReference>
<keyword evidence="2" id="KW-0472">Membrane</keyword>
<accession>A0A1H6BW55</accession>
<feature type="region of interest" description="Disordered" evidence="1">
    <location>
        <begin position="262"/>
        <end position="285"/>
    </location>
</feature>
<dbReference type="PANTHER" id="PTHR21666:SF270">
    <property type="entry name" value="MUREIN HYDROLASE ACTIVATOR ENVC"/>
    <property type="match status" value="1"/>
</dbReference>
<gene>
    <name evidence="4" type="ORF">SAMN04489712_10863</name>
</gene>
<dbReference type="Gene3D" id="2.70.70.10">
    <property type="entry name" value="Glucose Permease (Domain IIA)"/>
    <property type="match status" value="1"/>
</dbReference>
<dbReference type="PANTHER" id="PTHR21666">
    <property type="entry name" value="PEPTIDASE-RELATED"/>
    <property type="match status" value="1"/>
</dbReference>
<sequence>MSDRFARHLARVRTPLLLAGLAVAFSARFHGFGWVGTVMIVVGLVLIVLPAGAVRRRPPVEVDAPVRGRWVAVNSPADKVPSHGTHEFGQAYAIDLVHQPDPAADRGTVRRWPPARRPETFPSFGRPILSPADAVVVRAVDGQRDHWSRDSWPGLVYLFVVEGIVRGVGAAVSPRFLLGNHLILDLGDGVYAALAHLRRGSLRVRPGQRVRAGEQVAECGNSGNSSEPHLHFQLMDGPRPMVAAGLPFAFAFQADGTEHYGVPKGAQPFTTGPLAPDPAAAGTRS</sequence>
<evidence type="ECO:0000313" key="4">
    <source>
        <dbReference type="EMBL" id="SEG64910.1"/>
    </source>
</evidence>
<feature type="transmembrane region" description="Helical" evidence="2">
    <location>
        <begin position="35"/>
        <end position="54"/>
    </location>
</feature>
<proteinExistence type="predicted"/>
<keyword evidence="2" id="KW-1133">Transmembrane helix</keyword>
<feature type="domain" description="M23ase beta-sheet core" evidence="3">
    <location>
        <begin position="176"/>
        <end position="237"/>
    </location>
</feature>
<reference evidence="5" key="1">
    <citation type="submission" date="2016-10" db="EMBL/GenBank/DDBJ databases">
        <authorList>
            <person name="Varghese N."/>
            <person name="Submissions S."/>
        </authorList>
    </citation>
    <scope>NUCLEOTIDE SEQUENCE [LARGE SCALE GENOMIC DNA]</scope>
    <source>
        <strain evidence="5">DSM 43163</strain>
    </source>
</reference>
<evidence type="ECO:0000259" key="3">
    <source>
        <dbReference type="Pfam" id="PF01551"/>
    </source>
</evidence>
<dbReference type="InterPro" id="IPR011055">
    <property type="entry name" value="Dup_hybrid_motif"/>
</dbReference>
<organism evidence="4 5">
    <name type="scientific">Thermomonospora echinospora</name>
    <dbReference type="NCBI Taxonomy" id="1992"/>
    <lineage>
        <taxon>Bacteria</taxon>
        <taxon>Bacillati</taxon>
        <taxon>Actinomycetota</taxon>
        <taxon>Actinomycetes</taxon>
        <taxon>Streptosporangiales</taxon>
        <taxon>Thermomonosporaceae</taxon>
        <taxon>Thermomonospora</taxon>
    </lineage>
</organism>
<dbReference type="GO" id="GO:0004222">
    <property type="term" value="F:metalloendopeptidase activity"/>
    <property type="evidence" value="ECO:0007669"/>
    <property type="project" value="TreeGrafter"/>
</dbReference>
<dbReference type="EMBL" id="FNVO01000008">
    <property type="protein sequence ID" value="SEG64910.1"/>
    <property type="molecule type" value="Genomic_DNA"/>
</dbReference>
<name>A0A1H6BW55_9ACTN</name>
<evidence type="ECO:0000256" key="2">
    <source>
        <dbReference type="SAM" id="Phobius"/>
    </source>
</evidence>
<protein>
    <submittedName>
        <fullName evidence="4">Peptidase family M23</fullName>
    </submittedName>
</protein>
<dbReference type="OrthoDB" id="9809488at2"/>
<dbReference type="RefSeq" id="WP_103939230.1">
    <property type="nucleotide sequence ID" value="NZ_FNVO01000008.1"/>
</dbReference>
<dbReference type="InterPro" id="IPR050570">
    <property type="entry name" value="Cell_wall_metabolism_enzyme"/>
</dbReference>
<keyword evidence="2" id="KW-0812">Transmembrane</keyword>
<dbReference type="CDD" id="cd12797">
    <property type="entry name" value="M23_peptidase"/>
    <property type="match status" value="1"/>
</dbReference>
<dbReference type="Proteomes" id="UP000236723">
    <property type="component" value="Unassembled WGS sequence"/>
</dbReference>
<keyword evidence="5" id="KW-1185">Reference proteome</keyword>
<evidence type="ECO:0000313" key="5">
    <source>
        <dbReference type="Proteomes" id="UP000236723"/>
    </source>
</evidence>
<dbReference type="SUPFAM" id="SSF51261">
    <property type="entry name" value="Duplicated hybrid motif"/>
    <property type="match status" value="1"/>
</dbReference>